<evidence type="ECO:0000256" key="3">
    <source>
        <dbReference type="ARBA" id="ARBA00023125"/>
    </source>
</evidence>
<evidence type="ECO:0000313" key="10">
    <source>
        <dbReference type="Proteomes" id="UP000216991"/>
    </source>
</evidence>
<dbReference type="Proteomes" id="UP000216991">
    <property type="component" value="Unassembled WGS sequence"/>
</dbReference>
<dbReference type="GO" id="GO:0006310">
    <property type="term" value="P:DNA recombination"/>
    <property type="evidence" value="ECO:0007669"/>
    <property type="project" value="UniProtKB-KW"/>
</dbReference>
<dbReference type="InterPro" id="IPR044068">
    <property type="entry name" value="CB"/>
</dbReference>
<evidence type="ECO:0000313" key="9">
    <source>
        <dbReference type="EMBL" id="OYQ28700.1"/>
    </source>
</evidence>
<evidence type="ECO:0000256" key="2">
    <source>
        <dbReference type="ARBA" id="ARBA00022908"/>
    </source>
</evidence>
<dbReference type="PROSITE" id="PS51900">
    <property type="entry name" value="CB"/>
    <property type="match status" value="1"/>
</dbReference>
<protein>
    <submittedName>
        <fullName evidence="9">Integrase</fullName>
    </submittedName>
</protein>
<dbReference type="PANTHER" id="PTHR30349">
    <property type="entry name" value="PHAGE INTEGRASE-RELATED"/>
    <property type="match status" value="1"/>
</dbReference>
<evidence type="ECO:0000256" key="5">
    <source>
        <dbReference type="PROSITE-ProRule" id="PRU01248"/>
    </source>
</evidence>
<evidence type="ECO:0000259" key="8">
    <source>
        <dbReference type="PROSITE" id="PS51900"/>
    </source>
</evidence>
<evidence type="ECO:0000259" key="7">
    <source>
        <dbReference type="PROSITE" id="PS51898"/>
    </source>
</evidence>
<gene>
    <name evidence="9" type="ORF">CHU93_09075</name>
</gene>
<dbReference type="SUPFAM" id="SSF56349">
    <property type="entry name" value="DNA breaking-rejoining enzymes"/>
    <property type="match status" value="1"/>
</dbReference>
<keyword evidence="10" id="KW-1185">Reference proteome</keyword>
<dbReference type="GO" id="GO:0003677">
    <property type="term" value="F:DNA binding"/>
    <property type="evidence" value="ECO:0007669"/>
    <property type="project" value="UniProtKB-UniRule"/>
</dbReference>
<dbReference type="InterPro" id="IPR011010">
    <property type="entry name" value="DNA_brk_join_enz"/>
</dbReference>
<evidence type="ECO:0000256" key="4">
    <source>
        <dbReference type="ARBA" id="ARBA00023172"/>
    </source>
</evidence>
<organism evidence="9 10">
    <name type="scientific">Sandarakinorhabdus cyanobacteriorum</name>
    <dbReference type="NCBI Taxonomy" id="1981098"/>
    <lineage>
        <taxon>Bacteria</taxon>
        <taxon>Pseudomonadati</taxon>
        <taxon>Pseudomonadota</taxon>
        <taxon>Alphaproteobacteria</taxon>
        <taxon>Sphingomonadales</taxon>
        <taxon>Sphingosinicellaceae</taxon>
        <taxon>Sandarakinorhabdus</taxon>
    </lineage>
</organism>
<sequence>MGFVTDKEELKTGLIIFRRGDVAHSNFYCRIKLPKEDRYKTISLKTADRQTARDRAFEQDADIRFRLKHDVAVFNRPFRQVAEEYLQTQQRRADTGEVSRDRVKNLRNAFNRALNDYVGSTQIHLIGQDSWSQYPTWRRENGKGRFREHISDSTIALEMGALNAVMNYAITKRYVPASHRFEGRPKLKTMRRDEFTLEEYRKLHSVGRKWIRAATSPQGTWYRTMCYNFMLIMCNTGMRPPEAKNLRWRDIMTAKDRDGREIVVMFVQGKGKSRKLVAPKSVGDYLDRVKELSKATKPDDAVFTIINGKPAKYLYSDTVQALLEEAGLRMGPNGIPRSTYCFRHTYATFRLSEGVDVYILAEQMGTSVKMIENHYGHVNTIKHADRVLMGIGGWEAMHADMDAEDAAEEAKAKGRQAAKSKQAVKPPRSKR</sequence>
<keyword evidence="3 5" id="KW-0238">DNA-binding</keyword>
<dbReference type="Gene3D" id="1.10.443.10">
    <property type="entry name" value="Intergrase catalytic core"/>
    <property type="match status" value="1"/>
</dbReference>
<feature type="domain" description="Tyr recombinase" evidence="7">
    <location>
        <begin position="190"/>
        <end position="389"/>
    </location>
</feature>
<evidence type="ECO:0000256" key="6">
    <source>
        <dbReference type="SAM" id="MobiDB-lite"/>
    </source>
</evidence>
<name>A0A255YJP2_9SPHN</name>
<dbReference type="InterPro" id="IPR002104">
    <property type="entry name" value="Integrase_catalytic"/>
</dbReference>
<evidence type="ECO:0000256" key="1">
    <source>
        <dbReference type="ARBA" id="ARBA00008857"/>
    </source>
</evidence>
<dbReference type="PROSITE" id="PS51898">
    <property type="entry name" value="TYR_RECOMBINASE"/>
    <property type="match status" value="1"/>
</dbReference>
<reference evidence="9 10" key="1">
    <citation type="submission" date="2017-07" db="EMBL/GenBank/DDBJ databases">
        <title>Sandarakinorhabdus cyanobacteriorum sp. nov., a novel bacterium isolated from cyanobacterial aggregates in a eutrophic lake.</title>
        <authorList>
            <person name="Cai H."/>
        </authorList>
    </citation>
    <scope>NUCLEOTIDE SEQUENCE [LARGE SCALE GENOMIC DNA]</scope>
    <source>
        <strain evidence="9 10">TH057</strain>
    </source>
</reference>
<dbReference type="CDD" id="cd00397">
    <property type="entry name" value="DNA_BRE_C"/>
    <property type="match status" value="1"/>
</dbReference>
<dbReference type="Pfam" id="PF00589">
    <property type="entry name" value="Phage_integrase"/>
    <property type="match status" value="1"/>
</dbReference>
<dbReference type="OrthoDB" id="102994at2"/>
<proteinExistence type="inferred from homology"/>
<keyword evidence="2" id="KW-0229">DNA integration</keyword>
<keyword evidence="4" id="KW-0233">DNA recombination</keyword>
<dbReference type="RefSeq" id="WP_094473764.1">
    <property type="nucleotide sequence ID" value="NZ_NOXT01000109.1"/>
</dbReference>
<feature type="domain" description="Core-binding (CB)" evidence="8">
    <location>
        <begin position="76"/>
        <end position="170"/>
    </location>
</feature>
<feature type="region of interest" description="Disordered" evidence="6">
    <location>
        <begin position="403"/>
        <end position="431"/>
    </location>
</feature>
<dbReference type="InterPro" id="IPR050090">
    <property type="entry name" value="Tyrosine_recombinase_XerCD"/>
</dbReference>
<accession>A0A255YJP2</accession>
<dbReference type="InterPro" id="IPR013762">
    <property type="entry name" value="Integrase-like_cat_sf"/>
</dbReference>
<comment type="similarity">
    <text evidence="1">Belongs to the 'phage' integrase family.</text>
</comment>
<dbReference type="AlphaFoldDB" id="A0A255YJP2"/>
<comment type="caution">
    <text evidence="9">The sequence shown here is derived from an EMBL/GenBank/DDBJ whole genome shotgun (WGS) entry which is preliminary data.</text>
</comment>
<dbReference type="EMBL" id="NOXT01000109">
    <property type="protein sequence ID" value="OYQ28700.1"/>
    <property type="molecule type" value="Genomic_DNA"/>
</dbReference>
<dbReference type="PANTHER" id="PTHR30349:SF41">
    <property type="entry name" value="INTEGRASE_RECOMBINASE PROTEIN MJ0367-RELATED"/>
    <property type="match status" value="1"/>
</dbReference>
<dbReference type="GO" id="GO:0015074">
    <property type="term" value="P:DNA integration"/>
    <property type="evidence" value="ECO:0007669"/>
    <property type="project" value="UniProtKB-KW"/>
</dbReference>